<evidence type="ECO:0000256" key="1">
    <source>
        <dbReference type="ARBA" id="ARBA00022801"/>
    </source>
</evidence>
<dbReference type="InterPro" id="IPR038718">
    <property type="entry name" value="SNF2-like_sf"/>
</dbReference>
<evidence type="ECO:0000313" key="5">
    <source>
        <dbReference type="EMBL" id="KAG0500026.1"/>
    </source>
</evidence>
<evidence type="ECO:0000259" key="4">
    <source>
        <dbReference type="PROSITE" id="PS51194"/>
    </source>
</evidence>
<organism evidence="5 6">
    <name type="scientific">Vanilla planifolia</name>
    <name type="common">Vanilla</name>
    <dbReference type="NCBI Taxonomy" id="51239"/>
    <lineage>
        <taxon>Eukaryota</taxon>
        <taxon>Viridiplantae</taxon>
        <taxon>Streptophyta</taxon>
        <taxon>Embryophyta</taxon>
        <taxon>Tracheophyta</taxon>
        <taxon>Spermatophyta</taxon>
        <taxon>Magnoliopsida</taxon>
        <taxon>Liliopsida</taxon>
        <taxon>Asparagales</taxon>
        <taxon>Orchidaceae</taxon>
        <taxon>Vanilloideae</taxon>
        <taxon>Vanilleae</taxon>
        <taxon>Vanilla</taxon>
    </lineage>
</organism>
<feature type="compositionally biased region" description="Basic and acidic residues" evidence="2">
    <location>
        <begin position="102"/>
        <end position="113"/>
    </location>
</feature>
<dbReference type="OrthoDB" id="413460at2759"/>
<feature type="domain" description="Helicase C-terminal" evidence="4">
    <location>
        <begin position="417"/>
        <end position="555"/>
    </location>
</feature>
<dbReference type="PANTHER" id="PTHR45629">
    <property type="entry name" value="SNF2/RAD54 FAMILY MEMBER"/>
    <property type="match status" value="1"/>
</dbReference>
<feature type="compositionally biased region" description="Basic and acidic residues" evidence="2">
    <location>
        <begin position="48"/>
        <end position="73"/>
    </location>
</feature>
<feature type="domain" description="Helicase ATP-binding" evidence="3">
    <location>
        <begin position="159"/>
        <end position="334"/>
    </location>
</feature>
<dbReference type="SMART" id="SM00490">
    <property type="entry name" value="HELICc"/>
    <property type="match status" value="1"/>
</dbReference>
<dbReference type="Gene3D" id="3.40.50.300">
    <property type="entry name" value="P-loop containing nucleotide triphosphate hydrolases"/>
    <property type="match status" value="1"/>
</dbReference>
<dbReference type="GO" id="GO:0016787">
    <property type="term" value="F:hydrolase activity"/>
    <property type="evidence" value="ECO:0007669"/>
    <property type="project" value="UniProtKB-KW"/>
</dbReference>
<dbReference type="PROSITE" id="PS51192">
    <property type="entry name" value="HELICASE_ATP_BIND_1"/>
    <property type="match status" value="1"/>
</dbReference>
<evidence type="ECO:0000256" key="2">
    <source>
        <dbReference type="SAM" id="MobiDB-lite"/>
    </source>
</evidence>
<dbReference type="PANTHER" id="PTHR45629:SF7">
    <property type="entry name" value="DNA EXCISION REPAIR PROTEIN ERCC-6-RELATED"/>
    <property type="match status" value="1"/>
</dbReference>
<evidence type="ECO:0000313" key="6">
    <source>
        <dbReference type="Proteomes" id="UP000639772"/>
    </source>
</evidence>
<dbReference type="Gene3D" id="3.40.50.10810">
    <property type="entry name" value="Tandem AAA-ATPase domain"/>
    <property type="match status" value="1"/>
</dbReference>
<dbReference type="InterPro" id="IPR027417">
    <property type="entry name" value="P-loop_NTPase"/>
</dbReference>
<dbReference type="SUPFAM" id="SSF52540">
    <property type="entry name" value="P-loop containing nucleoside triphosphate hydrolases"/>
    <property type="match status" value="2"/>
</dbReference>
<feature type="region of interest" description="Disordered" evidence="2">
    <location>
        <begin position="23"/>
        <end position="73"/>
    </location>
</feature>
<dbReference type="InterPro" id="IPR014001">
    <property type="entry name" value="Helicase_ATP-bd"/>
</dbReference>
<proteinExistence type="predicted"/>
<reference evidence="5 6" key="1">
    <citation type="journal article" date="2020" name="Nat. Food">
        <title>A phased Vanilla planifolia genome enables genetic improvement of flavour and production.</title>
        <authorList>
            <person name="Hasing T."/>
            <person name="Tang H."/>
            <person name="Brym M."/>
            <person name="Khazi F."/>
            <person name="Huang T."/>
            <person name="Chambers A.H."/>
        </authorList>
    </citation>
    <scope>NUCLEOTIDE SEQUENCE [LARGE SCALE GENOMIC DNA]</scope>
    <source>
        <tissue evidence="5">Leaf</tissue>
    </source>
</reference>
<gene>
    <name evidence="5" type="ORF">HPP92_000098</name>
</gene>
<dbReference type="Pfam" id="PF00271">
    <property type="entry name" value="Helicase_C"/>
    <property type="match status" value="1"/>
</dbReference>
<dbReference type="GO" id="GO:0015616">
    <property type="term" value="F:DNA translocase activity"/>
    <property type="evidence" value="ECO:0007669"/>
    <property type="project" value="TreeGrafter"/>
</dbReference>
<keyword evidence="1" id="KW-0378">Hydrolase</keyword>
<dbReference type="InterPro" id="IPR049730">
    <property type="entry name" value="SNF2/RAD54-like_C"/>
</dbReference>
<comment type="caution">
    <text evidence="5">The sequence shown here is derived from an EMBL/GenBank/DDBJ whole genome shotgun (WGS) entry which is preliminary data.</text>
</comment>
<dbReference type="SMART" id="SM00487">
    <property type="entry name" value="DEXDc"/>
    <property type="match status" value="1"/>
</dbReference>
<dbReference type="InterPro" id="IPR000330">
    <property type="entry name" value="SNF2_N"/>
</dbReference>
<dbReference type="GO" id="GO:0005524">
    <property type="term" value="F:ATP binding"/>
    <property type="evidence" value="ECO:0007669"/>
    <property type="project" value="InterPro"/>
</dbReference>
<dbReference type="CDD" id="cd18793">
    <property type="entry name" value="SF2_C_SNF"/>
    <property type="match status" value="1"/>
</dbReference>
<dbReference type="EMBL" id="JADCNM010000001">
    <property type="protein sequence ID" value="KAG0500026.1"/>
    <property type="molecule type" value="Genomic_DNA"/>
</dbReference>
<protein>
    <submittedName>
        <fullName evidence="5">Uncharacterized protein</fullName>
    </submittedName>
</protein>
<name>A0A835S4Z3_VANPL</name>
<dbReference type="Pfam" id="PF00176">
    <property type="entry name" value="SNF2-rel_dom"/>
    <property type="match status" value="1"/>
</dbReference>
<dbReference type="AlphaFoldDB" id="A0A835S4Z3"/>
<dbReference type="InterPro" id="IPR050496">
    <property type="entry name" value="SNF2_RAD54_helicase_repair"/>
</dbReference>
<dbReference type="Proteomes" id="UP000639772">
    <property type="component" value="Chromosome 1"/>
</dbReference>
<sequence>MRDVLDDLSSRLETLCVENPEPRVLAAPGESELEFKSAESSLSPPSVEEGREKGIQEFKRKSDRTNVRKENEGKKPGVVEGLFAQVVILDEEDDSEVVGSSEKSRSEYGEDAKDLVGDNSGDSIIMEGSGMSKTLRYRLPGKTANLLYPHQKEGLKWLWSLHCAGTGGILGDDMGLGKTMQVSTFLAGLFFSCLIRRVLVVAPKTLLGHWMKELTVVGLSSWIREYCGTSLRLREYELQKVFKEGGILLTTYDIVRNNSKSIRGDSYIDYNSGEDDVIWDYIILDEGHIIKNPQTQRAKSLFEIPSCHRIIISGTPIQNNLKRQLYEAFLKSDLVRSSVSGSPLAAITIFEKICDHPLLLTRRAAEGVLEGMDTMLNREELGMVEEMALNLANMSNHDDILKNGDNVSCKLSFIMSLLENLIKERHHVLIFSQTRKMLNLVQEAIISEGYKFLRIDGTTKAQDREKIVKDFQEGCGAPLFLLTSQVGGLGLTLTKADRVIVVDPAWNPSTDNQSVDRAYRIGQKRDVLVYRLMTCGTVEENIYKMQYLLFTYTIT</sequence>
<accession>A0A835S4Z3</accession>
<evidence type="ECO:0000259" key="3">
    <source>
        <dbReference type="PROSITE" id="PS51192"/>
    </source>
</evidence>
<dbReference type="InterPro" id="IPR001650">
    <property type="entry name" value="Helicase_C-like"/>
</dbReference>
<feature type="region of interest" description="Disordered" evidence="2">
    <location>
        <begin position="93"/>
        <end position="113"/>
    </location>
</feature>
<dbReference type="PROSITE" id="PS51194">
    <property type="entry name" value="HELICASE_CTER"/>
    <property type="match status" value="1"/>
</dbReference>